<dbReference type="GO" id="GO:0005576">
    <property type="term" value="C:extracellular region"/>
    <property type="evidence" value="ECO:0007669"/>
    <property type="project" value="TreeGrafter"/>
</dbReference>
<dbReference type="PANTHER" id="PTHR11177">
    <property type="entry name" value="CHITINASE"/>
    <property type="match status" value="1"/>
</dbReference>
<reference evidence="2" key="1">
    <citation type="submission" date="2021-02" db="EMBL/GenBank/DDBJ databases">
        <authorList>
            <person name="Nowell W R."/>
        </authorList>
    </citation>
    <scope>NUCLEOTIDE SEQUENCE</scope>
</reference>
<proteinExistence type="predicted"/>
<sequence>ELKYKKICYFTNWSQYRNAPAKFEPENIDPFLCTHIIYAFAYVSNKTFLIETVEENDEDLYRRINALKKRNPKLKTILGVGGWNMKSYAFSVMVHDDAKRRNFIYDSINFLHKHNFDGLEVDWEYPGIRGGQPDDKYYLTLFFQDFKEAALAQSIITNQPRLLIAAAVAASEDIISNAYEIDKIA</sequence>
<dbReference type="EMBL" id="CAJOBI010329448">
    <property type="protein sequence ID" value="CAF5196331.1"/>
    <property type="molecule type" value="Genomic_DNA"/>
</dbReference>
<dbReference type="EMBL" id="CAJOBH010242871">
    <property type="protein sequence ID" value="CAF5115276.1"/>
    <property type="molecule type" value="Genomic_DNA"/>
</dbReference>
<evidence type="ECO:0000259" key="1">
    <source>
        <dbReference type="PROSITE" id="PS51910"/>
    </source>
</evidence>
<dbReference type="InterPro" id="IPR050314">
    <property type="entry name" value="Glycosyl_Hydrlase_18"/>
</dbReference>
<organism evidence="2 4">
    <name type="scientific">Rotaria magnacalcarata</name>
    <dbReference type="NCBI Taxonomy" id="392030"/>
    <lineage>
        <taxon>Eukaryota</taxon>
        <taxon>Metazoa</taxon>
        <taxon>Spiralia</taxon>
        <taxon>Gnathifera</taxon>
        <taxon>Rotifera</taxon>
        <taxon>Eurotatoria</taxon>
        <taxon>Bdelloidea</taxon>
        <taxon>Philodinida</taxon>
        <taxon>Philodinidae</taxon>
        <taxon>Rotaria</taxon>
    </lineage>
</organism>
<dbReference type="GO" id="GO:0005975">
    <property type="term" value="P:carbohydrate metabolic process"/>
    <property type="evidence" value="ECO:0007669"/>
    <property type="project" value="InterPro"/>
</dbReference>
<dbReference type="PANTHER" id="PTHR11177:SF317">
    <property type="entry name" value="CHITINASE 12-RELATED"/>
    <property type="match status" value="1"/>
</dbReference>
<dbReference type="AlphaFoldDB" id="A0A8S3FET9"/>
<dbReference type="GO" id="GO:0006032">
    <property type="term" value="P:chitin catabolic process"/>
    <property type="evidence" value="ECO:0007669"/>
    <property type="project" value="TreeGrafter"/>
</dbReference>
<feature type="domain" description="GH18" evidence="1">
    <location>
        <begin position="4"/>
        <end position="185"/>
    </location>
</feature>
<evidence type="ECO:0000313" key="3">
    <source>
        <dbReference type="EMBL" id="CAF5196331.1"/>
    </source>
</evidence>
<dbReference type="InterPro" id="IPR017853">
    <property type="entry name" value="GH"/>
</dbReference>
<dbReference type="PROSITE" id="PS51910">
    <property type="entry name" value="GH18_2"/>
    <property type="match status" value="1"/>
</dbReference>
<feature type="non-terminal residue" evidence="2">
    <location>
        <position position="185"/>
    </location>
</feature>
<protein>
    <recommendedName>
        <fullName evidence="1">GH18 domain-containing protein</fullName>
    </recommendedName>
</protein>
<dbReference type="InterPro" id="IPR011583">
    <property type="entry name" value="Chitinase_II/V-like_cat"/>
</dbReference>
<dbReference type="SUPFAM" id="SSF51445">
    <property type="entry name" value="(Trans)glycosidases"/>
    <property type="match status" value="1"/>
</dbReference>
<gene>
    <name evidence="2" type="ORF">BYL167_LOCUS66278</name>
    <name evidence="3" type="ORF">SMN809_LOCUS74117</name>
</gene>
<dbReference type="InterPro" id="IPR001223">
    <property type="entry name" value="Glyco_hydro18_cat"/>
</dbReference>
<name>A0A8S3FET9_9BILA</name>
<accession>A0A8S3FET9</accession>
<evidence type="ECO:0000313" key="4">
    <source>
        <dbReference type="Proteomes" id="UP000681967"/>
    </source>
</evidence>
<feature type="non-terminal residue" evidence="2">
    <location>
        <position position="1"/>
    </location>
</feature>
<dbReference type="GO" id="GO:0004568">
    <property type="term" value="F:chitinase activity"/>
    <property type="evidence" value="ECO:0007669"/>
    <property type="project" value="TreeGrafter"/>
</dbReference>
<dbReference type="SMART" id="SM00636">
    <property type="entry name" value="Glyco_18"/>
    <property type="match status" value="1"/>
</dbReference>
<dbReference type="Gene3D" id="3.20.20.80">
    <property type="entry name" value="Glycosidases"/>
    <property type="match status" value="1"/>
</dbReference>
<dbReference type="Proteomes" id="UP000681967">
    <property type="component" value="Unassembled WGS sequence"/>
</dbReference>
<dbReference type="Proteomes" id="UP000676336">
    <property type="component" value="Unassembled WGS sequence"/>
</dbReference>
<evidence type="ECO:0000313" key="2">
    <source>
        <dbReference type="EMBL" id="CAF5115276.1"/>
    </source>
</evidence>
<dbReference type="Pfam" id="PF00704">
    <property type="entry name" value="Glyco_hydro_18"/>
    <property type="match status" value="1"/>
</dbReference>
<dbReference type="GO" id="GO:0008061">
    <property type="term" value="F:chitin binding"/>
    <property type="evidence" value="ECO:0007669"/>
    <property type="project" value="InterPro"/>
</dbReference>
<comment type="caution">
    <text evidence="2">The sequence shown here is derived from an EMBL/GenBank/DDBJ whole genome shotgun (WGS) entry which is preliminary data.</text>
</comment>